<dbReference type="GO" id="GO:0071966">
    <property type="term" value="P:fungal-type cell wall polysaccharide metabolic process"/>
    <property type="evidence" value="ECO:0007669"/>
    <property type="project" value="TreeGrafter"/>
</dbReference>
<evidence type="ECO:0000313" key="4">
    <source>
        <dbReference type="EMBL" id="KAF9486394.1"/>
    </source>
</evidence>
<feature type="compositionally biased region" description="Low complexity" evidence="1">
    <location>
        <begin position="68"/>
        <end position="128"/>
    </location>
</feature>
<dbReference type="Proteomes" id="UP000807469">
    <property type="component" value="Unassembled WGS sequence"/>
</dbReference>
<protein>
    <recommendedName>
        <fullName evidence="3">Asl1-like glycosyl hydrolase catalytic domain-containing protein</fullName>
    </recommendedName>
</protein>
<evidence type="ECO:0000256" key="2">
    <source>
        <dbReference type="SAM" id="SignalP"/>
    </source>
</evidence>
<evidence type="ECO:0000256" key="1">
    <source>
        <dbReference type="SAM" id="MobiDB-lite"/>
    </source>
</evidence>
<dbReference type="GO" id="GO:0009277">
    <property type="term" value="C:fungal-type cell wall"/>
    <property type="evidence" value="ECO:0007669"/>
    <property type="project" value="TreeGrafter"/>
</dbReference>
<dbReference type="Pfam" id="PF11790">
    <property type="entry name" value="Glyco_hydro_cc"/>
    <property type="match status" value="1"/>
</dbReference>
<dbReference type="PANTHER" id="PTHR34154:SF3">
    <property type="entry name" value="ALKALI-SENSITIVE LINKAGE PROTEIN 1"/>
    <property type="match status" value="1"/>
</dbReference>
<evidence type="ECO:0000313" key="5">
    <source>
        <dbReference type="Proteomes" id="UP000807469"/>
    </source>
</evidence>
<proteinExistence type="predicted"/>
<dbReference type="Gene3D" id="3.20.20.80">
    <property type="entry name" value="Glycosidases"/>
    <property type="match status" value="1"/>
</dbReference>
<dbReference type="InterPro" id="IPR053183">
    <property type="entry name" value="ASL1"/>
</dbReference>
<dbReference type="EMBL" id="MU155130">
    <property type="protein sequence ID" value="KAF9486394.1"/>
    <property type="molecule type" value="Genomic_DNA"/>
</dbReference>
<feature type="domain" description="Asl1-like glycosyl hydrolase catalytic" evidence="3">
    <location>
        <begin position="162"/>
        <end position="376"/>
    </location>
</feature>
<dbReference type="AlphaFoldDB" id="A0A9P5ZET2"/>
<accession>A0A9P5ZET2</accession>
<gene>
    <name evidence="4" type="ORF">BDN70DRAFT_869912</name>
</gene>
<keyword evidence="2" id="KW-0732">Signal</keyword>
<dbReference type="OrthoDB" id="43654at2759"/>
<sequence>MLARAFVWIFLAVLIDFVVLIEAATSTETSHSLSASPNATSSFSSSTSHTSSTTSKSLAPPTPPTPSPSSSQSSSLSSTRSSTASSRSQTSTTSSSLSSTRTNTPSAPASTSSVNTTSTSTSISTAPPAVNTSAITIPLGHGKKNPKRGLGFAGSVPGDIINANQTNSVISWQYNWASIPPDYLATSNIPYIPMQWGSAGASDFSTEAQNQGAKTILTFNEPDFVNEANMDPIDAANIWMQFIEPMKSLGIRLGGPAVTASSTGRPWLLSFLAACTNCTIDFLPLHWYGEGIEGFMGYIFDVHANFPQYPVWITEYADTSGNLTEVIDFLNQTITTLDTLDWVERYAWFGYFRPRTNVNYNFLSEDGSLTTLGQLYLEANTIHTEPLPSGAVGATNTQNGADIPGQAPPTSWPSFNAASSWKPTGPGVHWTFAVMMLSSCLFGASLTVW</sequence>
<feature type="chain" id="PRO_5040251266" description="Asl1-like glycosyl hydrolase catalytic domain-containing protein" evidence="2">
    <location>
        <begin position="24"/>
        <end position="449"/>
    </location>
</feature>
<dbReference type="InterPro" id="IPR017853">
    <property type="entry name" value="GH"/>
</dbReference>
<dbReference type="PANTHER" id="PTHR34154">
    <property type="entry name" value="ALKALI-SENSITIVE LINKAGE PROTEIN 1"/>
    <property type="match status" value="1"/>
</dbReference>
<feature type="signal peptide" evidence="2">
    <location>
        <begin position="1"/>
        <end position="23"/>
    </location>
</feature>
<name>A0A9P5ZET2_9AGAR</name>
<keyword evidence="5" id="KW-1185">Reference proteome</keyword>
<dbReference type="SUPFAM" id="SSF51445">
    <property type="entry name" value="(Trans)glycosidases"/>
    <property type="match status" value="1"/>
</dbReference>
<feature type="region of interest" description="Disordered" evidence="1">
    <location>
        <begin position="28"/>
        <end position="128"/>
    </location>
</feature>
<evidence type="ECO:0000259" key="3">
    <source>
        <dbReference type="Pfam" id="PF11790"/>
    </source>
</evidence>
<organism evidence="4 5">
    <name type="scientific">Pholiota conissans</name>
    <dbReference type="NCBI Taxonomy" id="109636"/>
    <lineage>
        <taxon>Eukaryota</taxon>
        <taxon>Fungi</taxon>
        <taxon>Dikarya</taxon>
        <taxon>Basidiomycota</taxon>
        <taxon>Agaricomycotina</taxon>
        <taxon>Agaricomycetes</taxon>
        <taxon>Agaricomycetidae</taxon>
        <taxon>Agaricales</taxon>
        <taxon>Agaricineae</taxon>
        <taxon>Strophariaceae</taxon>
        <taxon>Pholiota</taxon>
    </lineage>
</organism>
<reference evidence="4" key="1">
    <citation type="submission" date="2020-11" db="EMBL/GenBank/DDBJ databases">
        <authorList>
            <consortium name="DOE Joint Genome Institute"/>
            <person name="Ahrendt S."/>
            <person name="Riley R."/>
            <person name="Andreopoulos W."/>
            <person name="Labutti K."/>
            <person name="Pangilinan J."/>
            <person name="Ruiz-Duenas F.J."/>
            <person name="Barrasa J.M."/>
            <person name="Sanchez-Garcia M."/>
            <person name="Camarero S."/>
            <person name="Miyauchi S."/>
            <person name="Serrano A."/>
            <person name="Linde D."/>
            <person name="Babiker R."/>
            <person name="Drula E."/>
            <person name="Ayuso-Fernandez I."/>
            <person name="Pacheco R."/>
            <person name="Padilla G."/>
            <person name="Ferreira P."/>
            <person name="Barriuso J."/>
            <person name="Kellner H."/>
            <person name="Castanera R."/>
            <person name="Alfaro M."/>
            <person name="Ramirez L."/>
            <person name="Pisabarro A.G."/>
            <person name="Kuo A."/>
            <person name="Tritt A."/>
            <person name="Lipzen A."/>
            <person name="He G."/>
            <person name="Yan M."/>
            <person name="Ng V."/>
            <person name="Cullen D."/>
            <person name="Martin F."/>
            <person name="Rosso M.-N."/>
            <person name="Henrissat B."/>
            <person name="Hibbett D."/>
            <person name="Martinez A.T."/>
            <person name="Grigoriev I.V."/>
        </authorList>
    </citation>
    <scope>NUCLEOTIDE SEQUENCE</scope>
    <source>
        <strain evidence="4">CIRM-BRFM 674</strain>
    </source>
</reference>
<dbReference type="InterPro" id="IPR024655">
    <property type="entry name" value="Asl1_glyco_hydro_catalytic"/>
</dbReference>
<comment type="caution">
    <text evidence="4">The sequence shown here is derived from an EMBL/GenBank/DDBJ whole genome shotgun (WGS) entry which is preliminary data.</text>
</comment>
<feature type="compositionally biased region" description="Low complexity" evidence="1">
    <location>
        <begin position="30"/>
        <end position="59"/>
    </location>
</feature>